<keyword evidence="2" id="KW-1185">Reference proteome</keyword>
<organism evidence="1 2">
    <name type="scientific">Lichenibacterium ramalinae</name>
    <dbReference type="NCBI Taxonomy" id="2316527"/>
    <lineage>
        <taxon>Bacteria</taxon>
        <taxon>Pseudomonadati</taxon>
        <taxon>Pseudomonadota</taxon>
        <taxon>Alphaproteobacteria</taxon>
        <taxon>Hyphomicrobiales</taxon>
        <taxon>Lichenihabitantaceae</taxon>
        <taxon>Lichenibacterium</taxon>
    </lineage>
</organism>
<evidence type="ECO:0000313" key="1">
    <source>
        <dbReference type="EMBL" id="RYB02587.1"/>
    </source>
</evidence>
<dbReference type="Proteomes" id="UP000289411">
    <property type="component" value="Unassembled WGS sequence"/>
</dbReference>
<reference evidence="1 2" key="2">
    <citation type="submission" date="2019-02" db="EMBL/GenBank/DDBJ databases">
        <title>'Lichenibacterium ramalinii' gen. nov. sp. nov., 'Lichenibacterium minor' gen. nov. sp. nov.</title>
        <authorList>
            <person name="Pankratov T."/>
        </authorList>
    </citation>
    <scope>NUCLEOTIDE SEQUENCE [LARGE SCALE GENOMIC DNA]</scope>
    <source>
        <strain evidence="1 2">RmlP001</strain>
    </source>
</reference>
<dbReference type="AlphaFoldDB" id="A0A4Q2R7H7"/>
<gene>
    <name evidence="1" type="ORF">D3272_20755</name>
</gene>
<proteinExistence type="predicted"/>
<sequence length="248" mass="25796">MGHVTVAEGDLDLVPAPGRAIGTLESPGHALVIVAHTAGAFVLQVDGPLNGRGADATFTLDILDDGADAASPVAAPSAAKPVARADDRASLPLAILAHVSRRGDVTAEAGEWIAGPADILPIEGLSITTHQPDVTVSIRVQTAQSQGQWSRWHRGGEFAGSRQRAEAITALGLSLHGDAASKFRMEAEAIHLGAASRTAEGAELEFFGSDPIVGFRLQLKNAIMKRIPGSTTSRTPAADGLRIFRARQ</sequence>
<reference evidence="1 2" key="1">
    <citation type="submission" date="2018-09" db="EMBL/GenBank/DDBJ databases">
        <authorList>
            <person name="Grouzdev D.S."/>
            <person name="Krutkina M.S."/>
        </authorList>
    </citation>
    <scope>NUCLEOTIDE SEQUENCE [LARGE SCALE GENOMIC DNA]</scope>
    <source>
        <strain evidence="1 2">RmlP001</strain>
    </source>
</reference>
<comment type="caution">
    <text evidence="1">The sequence shown here is derived from an EMBL/GenBank/DDBJ whole genome shotgun (WGS) entry which is preliminary data.</text>
</comment>
<name>A0A4Q2R7H7_9HYPH</name>
<evidence type="ECO:0000313" key="2">
    <source>
        <dbReference type="Proteomes" id="UP000289411"/>
    </source>
</evidence>
<accession>A0A4Q2R7H7</accession>
<protein>
    <submittedName>
        <fullName evidence="1">Uncharacterized protein</fullName>
    </submittedName>
</protein>
<dbReference type="EMBL" id="QYBC01000019">
    <property type="protein sequence ID" value="RYB02587.1"/>
    <property type="molecule type" value="Genomic_DNA"/>
</dbReference>